<comment type="caution">
    <text evidence="3">The sequence shown here is derived from an EMBL/GenBank/DDBJ whole genome shotgun (WGS) entry which is preliminary data.</text>
</comment>
<dbReference type="AlphaFoldDB" id="A0A2M6U837"/>
<dbReference type="InterPro" id="IPR011761">
    <property type="entry name" value="ATP-grasp"/>
</dbReference>
<keyword evidence="1" id="KW-0067">ATP-binding</keyword>
<dbReference type="InterPro" id="IPR003806">
    <property type="entry name" value="ATP-grasp_PylC-type"/>
</dbReference>
<evidence type="ECO:0000313" key="3">
    <source>
        <dbReference type="EMBL" id="PIT00780.1"/>
    </source>
</evidence>
<dbReference type="GO" id="GO:0046872">
    <property type="term" value="F:metal ion binding"/>
    <property type="evidence" value="ECO:0007669"/>
    <property type="project" value="InterPro"/>
</dbReference>
<evidence type="ECO:0000259" key="2">
    <source>
        <dbReference type="PROSITE" id="PS50975"/>
    </source>
</evidence>
<protein>
    <recommendedName>
        <fullName evidence="2">ATP-grasp domain-containing protein</fullName>
    </recommendedName>
</protein>
<dbReference type="EMBL" id="LFJC01000003">
    <property type="protein sequence ID" value="PIT00780.1"/>
    <property type="molecule type" value="Genomic_DNA"/>
</dbReference>
<feature type="domain" description="ATP-grasp" evidence="2">
    <location>
        <begin position="86"/>
        <end position="275"/>
    </location>
</feature>
<evidence type="ECO:0000256" key="1">
    <source>
        <dbReference type="PROSITE-ProRule" id="PRU00409"/>
    </source>
</evidence>
<accession>A0A2M6U837</accession>
<dbReference type="SUPFAM" id="SSF56059">
    <property type="entry name" value="Glutathione synthetase ATP-binding domain-like"/>
    <property type="match status" value="1"/>
</dbReference>
<dbReference type="Pfam" id="PF02655">
    <property type="entry name" value="ATP-grasp_3"/>
    <property type="match status" value="1"/>
</dbReference>
<evidence type="ECO:0000313" key="4">
    <source>
        <dbReference type="Proteomes" id="UP000228930"/>
    </source>
</evidence>
<dbReference type="PROSITE" id="PS50975">
    <property type="entry name" value="ATP_GRASP"/>
    <property type="match status" value="1"/>
</dbReference>
<proteinExistence type="predicted"/>
<keyword evidence="1" id="KW-0547">Nucleotide-binding</keyword>
<dbReference type="Proteomes" id="UP000228930">
    <property type="component" value="Unassembled WGS sequence"/>
</dbReference>
<keyword evidence="4" id="KW-1185">Reference proteome</keyword>
<gene>
    <name evidence="3" type="ORF">TSA1_08340</name>
</gene>
<reference evidence="3 4" key="1">
    <citation type="submission" date="2015-06" db="EMBL/GenBank/DDBJ databases">
        <title>Comparative genome analysis of nirS-carrying Bradyrhizobium sp. strains.</title>
        <authorList>
            <person name="Ishii S."/>
            <person name="Jang J."/>
            <person name="Nishizawa T."/>
            <person name="Senoo K."/>
        </authorList>
    </citation>
    <scope>NUCLEOTIDE SEQUENCE [LARGE SCALE GENOMIC DNA]</scope>
    <source>
        <strain evidence="3 4">TSA1</strain>
    </source>
</reference>
<name>A0A2M6U837_9BRAD</name>
<dbReference type="Gene3D" id="3.30.470.20">
    <property type="entry name" value="ATP-grasp fold, B domain"/>
    <property type="match status" value="1"/>
</dbReference>
<sequence length="344" mass="38090">MLFVLGTQTWLSWILPSLESAAYEPFVCTWDIDVAMPEELQDGQFDGIIFVSHHLTTQRDAEIAPRWRNSIAQSLSAASLAFDKRKMASIAEGVSGVEPLPEFDAHEAQMWIRRRPGRAIIAKKIGETEGRGIAVFESEEGLGAFVESEYDTSYILQPFVIGHELSVNVVGAGGRAHFYPTVYKGVNARPLVHAAARRRVCPGHRFANVDVGRIERVSRDIVDAIDGKCLVEIEYIDTGEDLFLVEINPRLAASLRMSMAADGVNAFEFLAAECLGLRYPHDLGSVKECVSIEYPLRSYISASQKHRLLRIGDVQVSSRITVTNSSLAGLREHANAVLDVLEHR</sequence>
<organism evidence="3 4">
    <name type="scientific">Bradyrhizobium nitroreducens</name>
    <dbReference type="NCBI Taxonomy" id="709803"/>
    <lineage>
        <taxon>Bacteria</taxon>
        <taxon>Pseudomonadati</taxon>
        <taxon>Pseudomonadota</taxon>
        <taxon>Alphaproteobacteria</taxon>
        <taxon>Hyphomicrobiales</taxon>
        <taxon>Nitrobacteraceae</taxon>
        <taxon>Bradyrhizobium</taxon>
    </lineage>
</organism>
<dbReference type="GO" id="GO:0005524">
    <property type="term" value="F:ATP binding"/>
    <property type="evidence" value="ECO:0007669"/>
    <property type="project" value="UniProtKB-UniRule"/>
</dbReference>